<comment type="subcellular location">
    <subcellularLocation>
        <location evidence="1">Cell membrane</location>
        <topology evidence="1">Multi-pass membrane protein</topology>
    </subcellularLocation>
</comment>
<evidence type="ECO:0000256" key="2">
    <source>
        <dbReference type="ARBA" id="ARBA00022475"/>
    </source>
</evidence>
<dbReference type="PANTHER" id="PTHR40074">
    <property type="entry name" value="O-ACETYLTRANSFERASE WECH"/>
    <property type="match status" value="1"/>
</dbReference>
<keyword evidence="2" id="KW-1003">Cell membrane</keyword>
<feature type="transmembrane region" description="Helical" evidence="6">
    <location>
        <begin position="244"/>
        <end position="262"/>
    </location>
</feature>
<dbReference type="Proteomes" id="UP001068021">
    <property type="component" value="Unassembled WGS sequence"/>
</dbReference>
<dbReference type="EMBL" id="JAPVES010000030">
    <property type="protein sequence ID" value="MCZ3373356.1"/>
    <property type="molecule type" value="Genomic_DNA"/>
</dbReference>
<keyword evidence="8" id="KW-0808">Transferase</keyword>
<keyword evidence="8" id="KW-0012">Acyltransferase</keyword>
<name>A0A9E5DJ29_9EURY</name>
<evidence type="ECO:0000313" key="8">
    <source>
        <dbReference type="EMBL" id="MCZ3367496.1"/>
    </source>
</evidence>
<protein>
    <submittedName>
        <fullName evidence="8">Acyltransferase</fullName>
    </submittedName>
</protein>
<feature type="transmembrane region" description="Helical" evidence="6">
    <location>
        <begin position="87"/>
        <end position="112"/>
    </location>
</feature>
<keyword evidence="4 6" id="KW-1133">Transmembrane helix</keyword>
<feature type="transmembrane region" description="Helical" evidence="6">
    <location>
        <begin position="283"/>
        <end position="305"/>
    </location>
</feature>
<evidence type="ECO:0000313" key="10">
    <source>
        <dbReference type="Proteomes" id="UP001068021"/>
    </source>
</evidence>
<comment type="caution">
    <text evidence="8">The sequence shown here is derived from an EMBL/GenBank/DDBJ whole genome shotgun (WGS) entry which is preliminary data.</text>
</comment>
<dbReference type="RefSeq" id="WP_048082710.1">
    <property type="nucleotide sequence ID" value="NZ_JAPVER010000020.1"/>
</dbReference>
<feature type="transmembrane region" description="Helical" evidence="6">
    <location>
        <begin position="149"/>
        <end position="168"/>
    </location>
</feature>
<dbReference type="InterPro" id="IPR002656">
    <property type="entry name" value="Acyl_transf_3_dom"/>
</dbReference>
<feature type="domain" description="Acyltransferase 3" evidence="7">
    <location>
        <begin position="8"/>
        <end position="328"/>
    </location>
</feature>
<evidence type="ECO:0000256" key="6">
    <source>
        <dbReference type="SAM" id="Phobius"/>
    </source>
</evidence>
<feature type="transmembrane region" description="Helical" evidence="6">
    <location>
        <begin position="206"/>
        <end position="232"/>
    </location>
</feature>
<feature type="transmembrane region" description="Helical" evidence="6">
    <location>
        <begin position="40"/>
        <end position="60"/>
    </location>
</feature>
<keyword evidence="10" id="KW-1185">Reference proteome</keyword>
<gene>
    <name evidence="9" type="ORF">O3H35_11985</name>
    <name evidence="8" type="ORF">O3H54_16505</name>
</gene>
<dbReference type="Proteomes" id="UP001074446">
    <property type="component" value="Unassembled WGS sequence"/>
</dbReference>
<dbReference type="PANTHER" id="PTHR40074:SF2">
    <property type="entry name" value="O-ACETYLTRANSFERASE WECH"/>
    <property type="match status" value="1"/>
</dbReference>
<dbReference type="GO" id="GO:0016413">
    <property type="term" value="F:O-acetyltransferase activity"/>
    <property type="evidence" value="ECO:0007669"/>
    <property type="project" value="TreeGrafter"/>
</dbReference>
<feature type="transmembrane region" description="Helical" evidence="6">
    <location>
        <begin position="12"/>
        <end position="28"/>
    </location>
</feature>
<dbReference type="GO" id="GO:0009246">
    <property type="term" value="P:enterobacterial common antigen biosynthetic process"/>
    <property type="evidence" value="ECO:0007669"/>
    <property type="project" value="TreeGrafter"/>
</dbReference>
<keyword evidence="5 6" id="KW-0472">Membrane</keyword>
<keyword evidence="3 6" id="KW-0812">Transmembrane</keyword>
<dbReference type="Pfam" id="PF01757">
    <property type="entry name" value="Acyl_transf_3"/>
    <property type="match status" value="1"/>
</dbReference>
<organism evidence="8 10">
    <name type="scientific">Methanobacterium veterum</name>
    <dbReference type="NCBI Taxonomy" id="408577"/>
    <lineage>
        <taxon>Archaea</taxon>
        <taxon>Methanobacteriati</taxon>
        <taxon>Methanobacteriota</taxon>
        <taxon>Methanomada group</taxon>
        <taxon>Methanobacteria</taxon>
        <taxon>Methanobacteriales</taxon>
        <taxon>Methanobacteriaceae</taxon>
        <taxon>Methanobacterium</taxon>
    </lineage>
</organism>
<evidence type="ECO:0000256" key="1">
    <source>
        <dbReference type="ARBA" id="ARBA00004651"/>
    </source>
</evidence>
<evidence type="ECO:0000313" key="9">
    <source>
        <dbReference type="EMBL" id="MCZ3373356.1"/>
    </source>
</evidence>
<sequence length="364" mass="41546">MNKSKYYAQIDFLKALAIISVIILHTIPSNTVTNPISVFSIYQAVPIFLVLMGTNTLMSFKRHNYQVLINIYPPYLKNRFERVACPLIILGILSLVLGILSNKIIYLGILTFTGYLPVSGPGNYFVSILIQFVLIFPILYKLYNYNSKYLLIISFILTFAFEVLANQILIDNSYLYKACIFRYLFLITLGMWLVDNFEPADLKLFIMKRTVLTGLIASIAYMVGVSALSWSFPYFPSSWQPQTVFSFFYPLILCVIGIKYLPSTSKGHIMNILSLIGKASYHIFLIQIVFFGAGLSLTVVLSNYSLYNDTFYYGVFALIGNITIVLIIGLLFFFIESKIEAFIFSLIKQVKSFKKLLNYKLKVK</sequence>
<dbReference type="GO" id="GO:0005886">
    <property type="term" value="C:plasma membrane"/>
    <property type="evidence" value="ECO:0007669"/>
    <property type="project" value="UniProtKB-SubCell"/>
</dbReference>
<reference evidence="8" key="1">
    <citation type="submission" date="2022-12" db="EMBL/GenBank/DDBJ databases">
        <title>Reclassification of two methanogenic archaea species isolated from the Kolyma lowland permafrost.</title>
        <authorList>
            <person name="Trubitsyn V.E."/>
            <person name="Rivkina E.M."/>
            <person name="Shcherbakova V.A."/>
        </authorList>
    </citation>
    <scope>NUCLEOTIDE SEQUENCE</scope>
    <source>
        <strain evidence="8">M2</strain>
        <strain evidence="9">MK4</strain>
    </source>
</reference>
<dbReference type="AlphaFoldDB" id="A0A9E5DJ29"/>
<evidence type="ECO:0000256" key="5">
    <source>
        <dbReference type="ARBA" id="ARBA00023136"/>
    </source>
</evidence>
<evidence type="ECO:0000256" key="3">
    <source>
        <dbReference type="ARBA" id="ARBA00022692"/>
    </source>
</evidence>
<evidence type="ECO:0000256" key="4">
    <source>
        <dbReference type="ARBA" id="ARBA00022989"/>
    </source>
</evidence>
<feature type="transmembrane region" description="Helical" evidence="6">
    <location>
        <begin position="124"/>
        <end position="142"/>
    </location>
</feature>
<accession>A0A9E5DJ29</accession>
<feature type="transmembrane region" description="Helical" evidence="6">
    <location>
        <begin position="174"/>
        <end position="194"/>
    </location>
</feature>
<dbReference type="EMBL" id="JAPVER010000020">
    <property type="protein sequence ID" value="MCZ3367496.1"/>
    <property type="molecule type" value="Genomic_DNA"/>
</dbReference>
<proteinExistence type="predicted"/>
<feature type="transmembrane region" description="Helical" evidence="6">
    <location>
        <begin position="311"/>
        <end position="335"/>
    </location>
</feature>
<evidence type="ECO:0000259" key="7">
    <source>
        <dbReference type="Pfam" id="PF01757"/>
    </source>
</evidence>